<dbReference type="Pfam" id="PF13401">
    <property type="entry name" value="AAA_22"/>
    <property type="match status" value="1"/>
</dbReference>
<dbReference type="NCBIfam" id="TIGR02928">
    <property type="entry name" value="orc1/cdc6 family replication initiation protein"/>
    <property type="match status" value="1"/>
</dbReference>
<feature type="binding site" evidence="5">
    <location>
        <begin position="69"/>
        <end position="73"/>
    </location>
    <ligand>
        <name>ATP</name>
        <dbReference type="ChEBI" id="CHEBI:30616"/>
    </ligand>
</feature>
<accession>A0A7C4JLH8</accession>
<dbReference type="InterPro" id="IPR027417">
    <property type="entry name" value="P-loop_NTPase"/>
</dbReference>
<dbReference type="SMART" id="SM01074">
    <property type="entry name" value="Cdc6_C"/>
    <property type="match status" value="1"/>
</dbReference>
<dbReference type="InterPro" id="IPR036388">
    <property type="entry name" value="WH-like_DNA-bd_sf"/>
</dbReference>
<comment type="caution">
    <text evidence="8">The sequence shown here is derived from an EMBL/GenBank/DDBJ whole genome shotgun (WGS) entry which is preliminary data.</text>
</comment>
<dbReference type="Pfam" id="PF22703">
    <property type="entry name" value="Cdc6_lid"/>
    <property type="match status" value="1"/>
</dbReference>
<feature type="domain" description="Cdc6 C-terminal" evidence="6">
    <location>
        <begin position="315"/>
        <end position="398"/>
    </location>
</feature>
<dbReference type="HAMAP" id="MF_01407">
    <property type="entry name" value="ORC1_type_DNA_replic_protein"/>
    <property type="match status" value="1"/>
</dbReference>
<keyword evidence="2 5" id="KW-0235">DNA replication</keyword>
<evidence type="ECO:0000256" key="3">
    <source>
        <dbReference type="ARBA" id="ARBA00022741"/>
    </source>
</evidence>
<comment type="function">
    <text evidence="5">Involved in regulation of DNA replication.</text>
</comment>
<dbReference type="Pfam" id="PF09079">
    <property type="entry name" value="WHD_Cdc6"/>
    <property type="match status" value="1"/>
</dbReference>
<dbReference type="NCBIfam" id="NF001623">
    <property type="entry name" value="PRK00411.1-1"/>
    <property type="match status" value="1"/>
</dbReference>
<dbReference type="GO" id="GO:0005524">
    <property type="term" value="F:ATP binding"/>
    <property type="evidence" value="ECO:0007669"/>
    <property type="project" value="UniProtKB-UniRule"/>
</dbReference>
<evidence type="ECO:0000256" key="4">
    <source>
        <dbReference type="ARBA" id="ARBA00022840"/>
    </source>
</evidence>
<reference evidence="8" key="1">
    <citation type="journal article" date="2020" name="mSystems">
        <title>Genome- and Community-Level Interaction Insights into Carbon Utilization and Element Cycling Functions of Hydrothermarchaeota in Hydrothermal Sediment.</title>
        <authorList>
            <person name="Zhou Z."/>
            <person name="Liu Y."/>
            <person name="Xu W."/>
            <person name="Pan J."/>
            <person name="Luo Z.H."/>
            <person name="Li M."/>
        </authorList>
    </citation>
    <scope>NUCLEOTIDE SEQUENCE [LARGE SCALE GENOMIC DNA]</scope>
    <source>
        <strain evidence="8">SpSt-637</strain>
        <strain evidence="7">SpSt-667</strain>
    </source>
</reference>
<dbReference type="InterPro" id="IPR049945">
    <property type="entry name" value="AAA_22"/>
</dbReference>
<proteinExistence type="inferred from homology"/>
<dbReference type="EMBL" id="DTCK01000045">
    <property type="protein sequence ID" value="HGQ36674.1"/>
    <property type="molecule type" value="Genomic_DNA"/>
</dbReference>
<dbReference type="GO" id="GO:0016887">
    <property type="term" value="F:ATP hydrolysis activity"/>
    <property type="evidence" value="ECO:0007669"/>
    <property type="project" value="InterPro"/>
</dbReference>
<evidence type="ECO:0000313" key="8">
    <source>
        <dbReference type="EMBL" id="HGQ65241.1"/>
    </source>
</evidence>
<dbReference type="CDD" id="cd18139">
    <property type="entry name" value="HLD_clamp_RarA"/>
    <property type="match status" value="1"/>
</dbReference>
<dbReference type="PANTHER" id="PTHR10763">
    <property type="entry name" value="CELL DIVISION CONTROL PROTEIN 6-RELATED"/>
    <property type="match status" value="1"/>
</dbReference>
<dbReference type="PANTHER" id="PTHR10763:SF31">
    <property type="entry name" value="ORC1-TYPE DNA REPLICATION PROTEIN 2"/>
    <property type="match status" value="1"/>
</dbReference>
<evidence type="ECO:0000313" key="7">
    <source>
        <dbReference type="EMBL" id="HGQ36674.1"/>
    </source>
</evidence>
<feature type="binding site" evidence="5">
    <location>
        <position position="227"/>
    </location>
    <ligand>
        <name>ATP</name>
        <dbReference type="ChEBI" id="CHEBI:30616"/>
    </ligand>
</feature>
<dbReference type="SUPFAM" id="SSF52540">
    <property type="entry name" value="P-loop containing nucleoside triphosphate hydrolases"/>
    <property type="match status" value="1"/>
</dbReference>
<evidence type="ECO:0000256" key="5">
    <source>
        <dbReference type="HAMAP-Rule" id="MF_01407"/>
    </source>
</evidence>
<dbReference type="InterPro" id="IPR036390">
    <property type="entry name" value="WH_DNA-bd_sf"/>
</dbReference>
<evidence type="ECO:0000256" key="1">
    <source>
        <dbReference type="ARBA" id="ARBA00006184"/>
    </source>
</evidence>
<dbReference type="EMBL" id="DTBD01000080">
    <property type="protein sequence ID" value="HGQ65241.1"/>
    <property type="molecule type" value="Genomic_DNA"/>
</dbReference>
<dbReference type="Gene3D" id="1.10.8.60">
    <property type="match status" value="1"/>
</dbReference>
<dbReference type="InterPro" id="IPR014277">
    <property type="entry name" value="Orc1/Cdc6_arc"/>
</dbReference>
<evidence type="ECO:0000256" key="2">
    <source>
        <dbReference type="ARBA" id="ARBA00022705"/>
    </source>
</evidence>
<name>A0A7C4JLH8_9CREN</name>
<gene>
    <name evidence="8" type="ORF">ENU08_08375</name>
    <name evidence="7" type="ORF">ENU41_08400</name>
</gene>
<evidence type="ECO:0000259" key="6">
    <source>
        <dbReference type="SMART" id="SM01074"/>
    </source>
</evidence>
<dbReference type="Gene3D" id="1.10.10.10">
    <property type="entry name" value="Winged helix-like DNA-binding domain superfamily/Winged helix DNA-binding domain"/>
    <property type="match status" value="1"/>
</dbReference>
<keyword evidence="4 5" id="KW-0067">ATP-binding</keyword>
<feature type="binding site" evidence="5">
    <location>
        <position position="215"/>
    </location>
    <ligand>
        <name>ATP</name>
        <dbReference type="ChEBI" id="CHEBI:30616"/>
    </ligand>
</feature>
<organism evidence="8">
    <name type="scientific">Ignisphaera aggregans</name>
    <dbReference type="NCBI Taxonomy" id="334771"/>
    <lineage>
        <taxon>Archaea</taxon>
        <taxon>Thermoproteota</taxon>
        <taxon>Thermoprotei</taxon>
        <taxon>Desulfurococcales</taxon>
        <taxon>Desulfurococcaceae</taxon>
        <taxon>Ignisphaera</taxon>
    </lineage>
</organism>
<dbReference type="SUPFAM" id="SSF46785">
    <property type="entry name" value="Winged helix' DNA-binding domain"/>
    <property type="match status" value="1"/>
</dbReference>
<dbReference type="InterPro" id="IPR055237">
    <property type="entry name" value="Cdc6_lid"/>
</dbReference>
<dbReference type="Gene3D" id="3.40.50.300">
    <property type="entry name" value="P-loop containing nucleotide triphosphate hydrolases"/>
    <property type="match status" value="1"/>
</dbReference>
<dbReference type="InterPro" id="IPR050311">
    <property type="entry name" value="ORC1/CDC6"/>
</dbReference>
<sequence length="414" mass="47325">MLSGSEIIASVFKKTSVFKNVETLYPEYVPPKLPHREQQLRQLAEIFKPIILSPGSVFMRAMMVGGIGVGKTATAKMFGKEVRQIAVEHGLDLRYVHINCHRDRTLYEVVSEIARQLSAPIPIRGLSAREILLALLNYLEKHDIYVIATLDEFNYFVATEGNDAVYFIIRVYDEYSEVKKRINYIFVSRDISALDLLDPTTESYILRHMIRFEPYTSDELLDILVYRRDLAFYEGTVDDDILRYIADHKGADKGGDGNARSALEALLLAGQAADYEGSHKVKIEHVRKALGLVHPEIIRISDDLNFLQLHELILLKATIRTLRNRKTSFIKIGDVEEEYKYLCQFYGVKPRSHTQIYEYVNSLKHMGIIEAKVSSKGFRGRTTLISIPVPLEELEKKVDEIIEAKRGISRKDSL</sequence>
<dbReference type="InterPro" id="IPR015163">
    <property type="entry name" value="Cdc6_C"/>
</dbReference>
<keyword evidence="3 5" id="KW-0547">Nucleotide-binding</keyword>
<dbReference type="GO" id="GO:0006260">
    <property type="term" value="P:DNA replication"/>
    <property type="evidence" value="ECO:0007669"/>
    <property type="project" value="UniProtKB-UniRule"/>
</dbReference>
<protein>
    <recommendedName>
        <fullName evidence="5">ORC1-type DNA replication protein</fullName>
    </recommendedName>
</protein>
<dbReference type="CDD" id="cd08768">
    <property type="entry name" value="Cdc6_C"/>
    <property type="match status" value="1"/>
</dbReference>
<comment type="similarity">
    <text evidence="1 5">Belongs to the CDC6/cdc18 family.</text>
</comment>
<dbReference type="AlphaFoldDB" id="A0A7C4JLH8"/>